<comment type="caution">
    <text evidence="3">The sequence shown here is derived from an EMBL/GenBank/DDBJ whole genome shotgun (WGS) entry which is preliminary data.</text>
</comment>
<dbReference type="Pfam" id="PF00545">
    <property type="entry name" value="Ribonuclease"/>
    <property type="match status" value="1"/>
</dbReference>
<keyword evidence="4" id="KW-1185">Reference proteome</keyword>
<dbReference type="Gene3D" id="3.10.450.30">
    <property type="entry name" value="Microbial ribonucleases"/>
    <property type="match status" value="1"/>
</dbReference>
<proteinExistence type="predicted"/>
<evidence type="ECO:0000256" key="2">
    <source>
        <dbReference type="ARBA" id="ARBA00022801"/>
    </source>
</evidence>
<sequence>MILQGKPVVFLGRLSTTPMERSWRQKFDFVRRGLSSFGVAAVLGMAAVVQLAGSGAALAREPMVVTAESLGTVSLASLPPEAQQTERLVRAGGPFPFDKDGVAFGNRERRLPPQARGYYREYTVPTPHAKNRGARRLVCGGRQPQQPEACFYTDDHYASFRRLVP</sequence>
<keyword evidence="2" id="KW-0378">Hydrolase</keyword>
<keyword evidence="1" id="KW-0540">Nuclease</keyword>
<name>A0ABN1JLR3_9BURK</name>
<protein>
    <submittedName>
        <fullName evidence="3">Ribonuclease</fullName>
    </submittedName>
</protein>
<evidence type="ECO:0000313" key="3">
    <source>
        <dbReference type="EMBL" id="GAA0742457.1"/>
    </source>
</evidence>
<dbReference type="CDD" id="cd00607">
    <property type="entry name" value="RNase_Sa"/>
    <property type="match status" value="1"/>
</dbReference>
<evidence type="ECO:0000313" key="4">
    <source>
        <dbReference type="Proteomes" id="UP001500279"/>
    </source>
</evidence>
<dbReference type="InterPro" id="IPR016191">
    <property type="entry name" value="Ribonuclease/ribotoxin"/>
</dbReference>
<dbReference type="InterPro" id="IPR000026">
    <property type="entry name" value="N1-like"/>
</dbReference>
<organism evidence="3 4">
    <name type="scientific">Ideonella azotifigens</name>
    <dbReference type="NCBI Taxonomy" id="513160"/>
    <lineage>
        <taxon>Bacteria</taxon>
        <taxon>Pseudomonadati</taxon>
        <taxon>Pseudomonadota</taxon>
        <taxon>Betaproteobacteria</taxon>
        <taxon>Burkholderiales</taxon>
        <taxon>Sphaerotilaceae</taxon>
        <taxon>Ideonella</taxon>
    </lineage>
</organism>
<gene>
    <name evidence="3" type="ORF">GCM10009107_06010</name>
</gene>
<dbReference type="SUPFAM" id="SSF53933">
    <property type="entry name" value="Microbial ribonucleases"/>
    <property type="match status" value="1"/>
</dbReference>
<reference evidence="3 4" key="1">
    <citation type="journal article" date="2019" name="Int. J. Syst. Evol. Microbiol.">
        <title>The Global Catalogue of Microorganisms (GCM) 10K type strain sequencing project: providing services to taxonomists for standard genome sequencing and annotation.</title>
        <authorList>
            <consortium name="The Broad Institute Genomics Platform"/>
            <consortium name="The Broad Institute Genome Sequencing Center for Infectious Disease"/>
            <person name="Wu L."/>
            <person name="Ma J."/>
        </authorList>
    </citation>
    <scope>NUCLEOTIDE SEQUENCE [LARGE SCALE GENOMIC DNA]</scope>
    <source>
        <strain evidence="3 4">JCM 15503</strain>
    </source>
</reference>
<dbReference type="EMBL" id="BAAAEW010000004">
    <property type="protein sequence ID" value="GAA0742457.1"/>
    <property type="molecule type" value="Genomic_DNA"/>
</dbReference>
<accession>A0ABN1JLR3</accession>
<dbReference type="Proteomes" id="UP001500279">
    <property type="component" value="Unassembled WGS sequence"/>
</dbReference>
<evidence type="ECO:0000256" key="1">
    <source>
        <dbReference type="ARBA" id="ARBA00022722"/>
    </source>
</evidence>